<protein>
    <submittedName>
        <fullName evidence="3">Uncharacterized protein</fullName>
    </submittedName>
</protein>
<dbReference type="AlphaFoldDB" id="A0A174BMK4"/>
<evidence type="ECO:0000313" key="3">
    <source>
        <dbReference type="EMBL" id="CUO02311.1"/>
    </source>
</evidence>
<dbReference type="Proteomes" id="UP000095706">
    <property type="component" value="Unassembled WGS sequence"/>
</dbReference>
<reference evidence="3 4" key="1">
    <citation type="submission" date="2015-09" db="EMBL/GenBank/DDBJ databases">
        <authorList>
            <consortium name="Pathogen Informatics"/>
        </authorList>
    </citation>
    <scope>NUCLEOTIDE SEQUENCE [LARGE SCALE GENOMIC DNA]</scope>
    <source>
        <strain evidence="3 4">2789STDY5608849</strain>
    </source>
</reference>
<feature type="region of interest" description="Disordered" evidence="1">
    <location>
        <begin position="389"/>
        <end position="416"/>
    </location>
</feature>
<sequence>MRLAFTNFSLKSPTGKKSGRFFLALFLGIFLFLTHPMLCQAGFASSTPFTGASWELVGEYPILGSNGAVQSVCATEDYIICIENFNDLTTEPDVVSAYYKNDTDADGNPVTQYSLAHQVRDADFAHANGMAYNPVTHEILVSGYSSPDASNYGCIFRLDPDTLEQKERIQLSTSYNILGIDYLPSTGGYLIQTDADGGYGFKLLDVSLQVVDDWGTYPFDFYMENFQDLCVSGDLFFLFPLTMHLGIGNFIQTYSLSQKTLLADDTVDFGFSDDITINEPEGLCETNPGEFIAIVNVTKADGGRYVQFYRTRVPYLFTVSTSAAEHGSVSEGGEVSRGEEKTVSYTADEGFRLAKLSVDGLYLPVTEYPDSYTFSDIQKDHTLAVTFEPVPTATPTPTATATPTETPAITQTPEPAISKAPASSTVSFSSVASHFAAFWKGTVHAGSAAVQKTCAFFAGAGRTVGRAFHSLAGKAGAGFHAFRSAAASWFRHLASAGASLFARIRKADPVFLAMPFVLLVLILLFVLRLRYVRRIRRERSRKALEHRRRTYEELVREFTEDPKDEEFSIDELLLTIDELQKEEQKNT</sequence>
<keyword evidence="2" id="KW-1133">Transmembrane helix</keyword>
<name>A0A174BMK4_9FIRM</name>
<evidence type="ECO:0000256" key="2">
    <source>
        <dbReference type="SAM" id="Phobius"/>
    </source>
</evidence>
<evidence type="ECO:0000313" key="4">
    <source>
        <dbReference type="Proteomes" id="UP000095706"/>
    </source>
</evidence>
<dbReference type="SUPFAM" id="SSF63829">
    <property type="entry name" value="Calcium-dependent phosphotriesterase"/>
    <property type="match status" value="1"/>
</dbReference>
<dbReference type="RefSeq" id="WP_055226942.1">
    <property type="nucleotide sequence ID" value="NZ_CYYV01000005.1"/>
</dbReference>
<feature type="transmembrane region" description="Helical" evidence="2">
    <location>
        <begin position="510"/>
        <end position="531"/>
    </location>
</feature>
<keyword evidence="2" id="KW-0472">Membrane</keyword>
<dbReference type="EMBL" id="CYYV01000005">
    <property type="protein sequence ID" value="CUO02311.1"/>
    <property type="molecule type" value="Genomic_DNA"/>
</dbReference>
<accession>A0A174BMK4</accession>
<keyword evidence="2" id="KW-0812">Transmembrane</keyword>
<proteinExistence type="predicted"/>
<evidence type="ECO:0000256" key="1">
    <source>
        <dbReference type="SAM" id="MobiDB-lite"/>
    </source>
</evidence>
<gene>
    <name evidence="3" type="ORF">ERS852406_01099</name>
</gene>
<organism evidence="3 4">
    <name type="scientific">Fusicatenibacter saccharivorans</name>
    <dbReference type="NCBI Taxonomy" id="1150298"/>
    <lineage>
        <taxon>Bacteria</taxon>
        <taxon>Bacillati</taxon>
        <taxon>Bacillota</taxon>
        <taxon>Clostridia</taxon>
        <taxon>Lachnospirales</taxon>
        <taxon>Lachnospiraceae</taxon>
        <taxon>Fusicatenibacter</taxon>
    </lineage>
</organism>